<evidence type="ECO:0000256" key="1">
    <source>
        <dbReference type="ARBA" id="ARBA00001966"/>
    </source>
</evidence>
<keyword evidence="6 10" id="KW-0479">Metal-binding</keyword>
<comment type="caution">
    <text evidence="12">The sequence shown here is derived from an EMBL/GenBank/DDBJ whole genome shotgun (WGS) entry which is preliminary data.</text>
</comment>
<evidence type="ECO:0000256" key="6">
    <source>
        <dbReference type="ARBA" id="ARBA00022723"/>
    </source>
</evidence>
<feature type="domain" description="Radical SAM core" evidence="11">
    <location>
        <begin position="2"/>
        <end position="236"/>
    </location>
</feature>
<keyword evidence="9 10" id="KW-0143">Chaperone</keyword>
<dbReference type="RefSeq" id="WP_386721779.1">
    <property type="nucleotide sequence ID" value="NZ_JBHRSZ010000005.1"/>
</dbReference>
<dbReference type="NCBIfam" id="TIGR00539">
    <property type="entry name" value="hemN_rel"/>
    <property type="match status" value="1"/>
</dbReference>
<comment type="similarity">
    <text evidence="2">Belongs to the anaerobic coproporphyrinogen-III oxidase family. HemW subfamily.</text>
</comment>
<gene>
    <name evidence="12" type="primary">hemW</name>
    <name evidence="12" type="ORF">ACFOEK_13405</name>
</gene>
<organism evidence="12 13">
    <name type="scientific">Litoribrevibacter euphylliae</name>
    <dbReference type="NCBI Taxonomy" id="1834034"/>
    <lineage>
        <taxon>Bacteria</taxon>
        <taxon>Pseudomonadati</taxon>
        <taxon>Pseudomonadota</taxon>
        <taxon>Gammaproteobacteria</taxon>
        <taxon>Oceanospirillales</taxon>
        <taxon>Oceanospirillaceae</taxon>
        <taxon>Litoribrevibacter</taxon>
    </lineage>
</organism>
<evidence type="ECO:0000256" key="8">
    <source>
        <dbReference type="ARBA" id="ARBA00023014"/>
    </source>
</evidence>
<comment type="function">
    <text evidence="10">Probably acts as a heme chaperone, transferring heme to an unknown acceptor. Binds one molecule of heme per monomer, possibly covalently. Binds 1 [4Fe-4S] cluster. The cluster is coordinated with 3 cysteines and an exchangeable S-adenosyl-L-methionine.</text>
</comment>
<dbReference type="CDD" id="cd01335">
    <property type="entry name" value="Radical_SAM"/>
    <property type="match status" value="1"/>
</dbReference>
<dbReference type="SFLD" id="SFLDG01082">
    <property type="entry name" value="B12-binding_domain_containing"/>
    <property type="match status" value="1"/>
</dbReference>
<dbReference type="SFLD" id="SFLDF00562">
    <property type="entry name" value="HemN-like__clustered_with_heat"/>
    <property type="match status" value="1"/>
</dbReference>
<dbReference type="PANTHER" id="PTHR13932:SF5">
    <property type="entry name" value="RADICAL S-ADENOSYL METHIONINE DOMAIN-CONTAINING PROTEIN 1, MITOCHONDRIAL"/>
    <property type="match status" value="1"/>
</dbReference>
<dbReference type="Pfam" id="PF06969">
    <property type="entry name" value="HemN_C"/>
    <property type="match status" value="1"/>
</dbReference>
<dbReference type="SFLD" id="SFLDF00288">
    <property type="entry name" value="HemN-like__clustered_with_nucl"/>
    <property type="match status" value="1"/>
</dbReference>
<evidence type="ECO:0000256" key="3">
    <source>
        <dbReference type="ARBA" id="ARBA00017228"/>
    </source>
</evidence>
<dbReference type="Gene3D" id="3.20.20.70">
    <property type="entry name" value="Aldolase class I"/>
    <property type="match status" value="1"/>
</dbReference>
<dbReference type="InterPro" id="IPR013785">
    <property type="entry name" value="Aldolase_TIM"/>
</dbReference>
<dbReference type="Pfam" id="PF04055">
    <property type="entry name" value="Radical_SAM"/>
    <property type="match status" value="1"/>
</dbReference>
<keyword evidence="10" id="KW-0004">4Fe-4S</keyword>
<proteinExistence type="inferred from homology"/>
<keyword evidence="4 10" id="KW-0349">Heme</keyword>
<evidence type="ECO:0000256" key="2">
    <source>
        <dbReference type="ARBA" id="ARBA00006100"/>
    </source>
</evidence>
<sequence length="386" mass="43639">MSTPLPPLSLYIHTPWCIRKCPYCDFNSHQMDPKKLPEAEYLARLLKDLQEDSQWTFNRPVKSIFIGGGTPSLLSGDFYQALLDGIRSIVTLSEDIEITMEANPGAVEADRFKAYRAAGINRLSVGVQSFQDDKLTQLGRIHSSHNALAAIETLINAGFDNFNIDLMHGLPGQSIDDALFDLNTAISLNPTHLSWYQLTIEPNTEFYSQPPALPEEDILCDIIDAGQERIREAGFAQYEVSAYAKPNHQSQHNMNYWTFGDYLAIGAGAHGKITQPDGQIFRYRKVRQPNHYLDNNRLSTTAAIEPIETDDLPLEFLMNTLRLTQGFSTELYSQTTGQTLDTIQPKVEQAIQEQLLERIIVEGTDYIRPTHKGRVYLNELLERFLS</sequence>
<dbReference type="InterPro" id="IPR007197">
    <property type="entry name" value="rSAM"/>
</dbReference>
<keyword evidence="13" id="KW-1185">Reference proteome</keyword>
<protein>
    <recommendedName>
        <fullName evidence="3 10">Heme chaperone HemW</fullName>
    </recommendedName>
</protein>
<keyword evidence="7 10" id="KW-0408">Iron</keyword>
<dbReference type="PANTHER" id="PTHR13932">
    <property type="entry name" value="COPROPORPHYRINIGEN III OXIDASE"/>
    <property type="match status" value="1"/>
</dbReference>
<dbReference type="InterPro" id="IPR058240">
    <property type="entry name" value="rSAM_sf"/>
</dbReference>
<accession>A0ABV7HHE5</accession>
<dbReference type="Proteomes" id="UP001595476">
    <property type="component" value="Unassembled WGS sequence"/>
</dbReference>
<dbReference type="InterPro" id="IPR010723">
    <property type="entry name" value="HemN_C"/>
</dbReference>
<evidence type="ECO:0000256" key="9">
    <source>
        <dbReference type="ARBA" id="ARBA00023186"/>
    </source>
</evidence>
<keyword evidence="5 10" id="KW-0949">S-adenosyl-L-methionine</keyword>
<name>A0ABV7HHE5_9GAMM</name>
<dbReference type="SFLD" id="SFLDS00029">
    <property type="entry name" value="Radical_SAM"/>
    <property type="match status" value="1"/>
</dbReference>
<dbReference type="EMBL" id="JBHRSZ010000005">
    <property type="protein sequence ID" value="MFC3152033.1"/>
    <property type="molecule type" value="Genomic_DNA"/>
</dbReference>
<dbReference type="PROSITE" id="PS51918">
    <property type="entry name" value="RADICAL_SAM"/>
    <property type="match status" value="1"/>
</dbReference>
<keyword evidence="10" id="KW-0963">Cytoplasm</keyword>
<comment type="subcellular location">
    <subcellularLocation>
        <location evidence="10">Cytoplasm</location>
    </subcellularLocation>
</comment>
<dbReference type="InterPro" id="IPR034505">
    <property type="entry name" value="Coproporphyrinogen-III_oxidase"/>
</dbReference>
<evidence type="ECO:0000256" key="7">
    <source>
        <dbReference type="ARBA" id="ARBA00023004"/>
    </source>
</evidence>
<dbReference type="InterPro" id="IPR006638">
    <property type="entry name" value="Elp3/MiaA/NifB-like_rSAM"/>
</dbReference>
<reference evidence="13" key="1">
    <citation type="journal article" date="2019" name="Int. J. Syst. Evol. Microbiol.">
        <title>The Global Catalogue of Microorganisms (GCM) 10K type strain sequencing project: providing services to taxonomists for standard genome sequencing and annotation.</title>
        <authorList>
            <consortium name="The Broad Institute Genomics Platform"/>
            <consortium name="The Broad Institute Genome Sequencing Center for Infectious Disease"/>
            <person name="Wu L."/>
            <person name="Ma J."/>
        </authorList>
    </citation>
    <scope>NUCLEOTIDE SEQUENCE [LARGE SCALE GENOMIC DNA]</scope>
    <source>
        <strain evidence="13">KCTC 52438</strain>
    </source>
</reference>
<evidence type="ECO:0000313" key="12">
    <source>
        <dbReference type="EMBL" id="MFC3152033.1"/>
    </source>
</evidence>
<dbReference type="SFLD" id="SFLDG01065">
    <property type="entry name" value="anaerobic_coproporphyrinogen-I"/>
    <property type="match status" value="1"/>
</dbReference>
<dbReference type="SUPFAM" id="SSF102114">
    <property type="entry name" value="Radical SAM enzymes"/>
    <property type="match status" value="1"/>
</dbReference>
<keyword evidence="8 10" id="KW-0411">Iron-sulfur</keyword>
<evidence type="ECO:0000256" key="10">
    <source>
        <dbReference type="RuleBase" id="RU364116"/>
    </source>
</evidence>
<evidence type="ECO:0000256" key="4">
    <source>
        <dbReference type="ARBA" id="ARBA00022617"/>
    </source>
</evidence>
<evidence type="ECO:0000256" key="5">
    <source>
        <dbReference type="ARBA" id="ARBA00022691"/>
    </source>
</evidence>
<dbReference type="InterPro" id="IPR004559">
    <property type="entry name" value="HemW-like"/>
</dbReference>
<dbReference type="SMART" id="SM00729">
    <property type="entry name" value="Elp3"/>
    <property type="match status" value="1"/>
</dbReference>
<evidence type="ECO:0000313" key="13">
    <source>
        <dbReference type="Proteomes" id="UP001595476"/>
    </source>
</evidence>
<evidence type="ECO:0000259" key="11">
    <source>
        <dbReference type="PROSITE" id="PS51918"/>
    </source>
</evidence>
<comment type="cofactor">
    <cofactor evidence="1">
        <name>[4Fe-4S] cluster</name>
        <dbReference type="ChEBI" id="CHEBI:49883"/>
    </cofactor>
</comment>